<proteinExistence type="predicted"/>
<accession>A0ABN0HD66</accession>
<evidence type="ECO:0000313" key="2">
    <source>
        <dbReference type="Proteomes" id="UP000018720"/>
    </source>
</evidence>
<name>A0ABN0HD66_9LEPT</name>
<sequence length="43" mass="4463">MILKLGLGPGRYYSLTIPIKEGEVLPLAPAALHASSATQSSNP</sequence>
<reference evidence="1 2" key="1">
    <citation type="submission" date="2012-08" db="EMBL/GenBank/DDBJ databases">
        <authorList>
            <person name="Harkins D.M."/>
            <person name="Durkin A.S."/>
            <person name="Selengut J.D."/>
            <person name="Sanka R."/>
            <person name="DePew J."/>
            <person name="Purushe J."/>
            <person name="Matthias M.A."/>
            <person name="Vinetz J.M."/>
            <person name="Sutton G.G."/>
            <person name="Nelson W.C."/>
            <person name="Fouts D.E."/>
        </authorList>
    </citation>
    <scope>NUCLEOTIDE SEQUENCE [LARGE SCALE GENOMIC DNA]</scope>
    <source>
        <strain evidence="1 2">MMD4847</strain>
    </source>
</reference>
<dbReference type="Proteomes" id="UP000018720">
    <property type="component" value="Unassembled WGS sequence"/>
</dbReference>
<keyword evidence="2" id="KW-1185">Reference proteome</keyword>
<comment type="caution">
    <text evidence="1">The sequence shown here is derived from an EMBL/GenBank/DDBJ whole genome shotgun (WGS) entry which is preliminary data.</text>
</comment>
<evidence type="ECO:0000313" key="1">
    <source>
        <dbReference type="EMBL" id="EJZ43704.1"/>
    </source>
</evidence>
<gene>
    <name evidence="1" type="ORF">LEP1GSC178_0135</name>
</gene>
<organism evidence="1 2">
    <name type="scientific">Leptospira licerasiae str. MMD4847</name>
    <dbReference type="NCBI Taxonomy" id="1049971"/>
    <lineage>
        <taxon>Bacteria</taxon>
        <taxon>Pseudomonadati</taxon>
        <taxon>Spirochaetota</taxon>
        <taxon>Spirochaetia</taxon>
        <taxon>Leptospirales</taxon>
        <taxon>Leptospiraceae</taxon>
        <taxon>Leptospira</taxon>
    </lineage>
</organism>
<dbReference type="EMBL" id="AHOM02000002">
    <property type="protein sequence ID" value="EJZ43704.1"/>
    <property type="molecule type" value="Genomic_DNA"/>
</dbReference>
<protein>
    <submittedName>
        <fullName evidence="1">Uncharacterized protein</fullName>
    </submittedName>
</protein>